<dbReference type="Proteomes" id="UP000216961">
    <property type="component" value="Unassembled WGS sequence"/>
</dbReference>
<dbReference type="AlphaFoldDB" id="A0A268FEB6"/>
<dbReference type="EMBL" id="NPBQ01000050">
    <property type="protein sequence ID" value="PAD83711.1"/>
    <property type="molecule type" value="Genomic_DNA"/>
</dbReference>
<comment type="caution">
    <text evidence="1">The sequence shown here is derived from an EMBL/GenBank/DDBJ whole genome shotgun (WGS) entry which is preliminary data.</text>
</comment>
<sequence length="125" mass="15121">MNREIIFEEDAAVLKIRGLMMLFTFKHKVKLPYRMIKSVFVDYFDPPKWMIRMPGTSISPLNIYEGSYKYQDEWYFLSYEGRIPVVIIELDNHEKYRYVIFQIENPTEVAAELRRKMAEAEGRYY</sequence>
<name>A0A268FEB6_NIACI</name>
<evidence type="ECO:0000313" key="2">
    <source>
        <dbReference type="Proteomes" id="UP000216961"/>
    </source>
</evidence>
<proteinExistence type="predicted"/>
<dbReference type="KEGG" id="bcir:C2I06_15015"/>
<reference evidence="1 2" key="1">
    <citation type="submission" date="2017-07" db="EMBL/GenBank/DDBJ databases">
        <title>Isolation and whole genome analysis of endospore-forming bacteria from heroin.</title>
        <authorList>
            <person name="Kalinowski J."/>
            <person name="Ahrens B."/>
            <person name="Al-Dilaimi A."/>
            <person name="Winkler A."/>
            <person name="Wibberg D."/>
            <person name="Schleenbecker U."/>
            <person name="Ruckert C."/>
            <person name="Wolfel R."/>
            <person name="Grass G."/>
        </authorList>
    </citation>
    <scope>NUCLEOTIDE SEQUENCE [LARGE SCALE GENOMIC DNA]</scope>
    <source>
        <strain evidence="1 2">7521-2</strain>
    </source>
</reference>
<evidence type="ECO:0000313" key="1">
    <source>
        <dbReference type="EMBL" id="PAD83711.1"/>
    </source>
</evidence>
<gene>
    <name evidence="1" type="ORF">CHH57_08145</name>
</gene>
<protein>
    <submittedName>
        <fullName evidence="1">Uncharacterized protein</fullName>
    </submittedName>
</protein>
<accession>A0A268FEB6</accession>
<organism evidence="1 2">
    <name type="scientific">Niallia circulans</name>
    <name type="common">Bacillus circulans</name>
    <dbReference type="NCBI Taxonomy" id="1397"/>
    <lineage>
        <taxon>Bacteria</taxon>
        <taxon>Bacillati</taxon>
        <taxon>Bacillota</taxon>
        <taxon>Bacilli</taxon>
        <taxon>Bacillales</taxon>
        <taxon>Bacillaceae</taxon>
        <taxon>Niallia</taxon>
    </lineage>
</organism>
<dbReference type="RefSeq" id="WP_095329762.1">
    <property type="nucleotide sequence ID" value="NZ_CP026031.1"/>
</dbReference>